<dbReference type="OMA" id="SAKCAYI"/>
<feature type="domain" description="Protein kinase" evidence="8">
    <location>
        <begin position="84"/>
        <end position="341"/>
    </location>
</feature>
<feature type="binding site" evidence="6">
    <location>
        <position position="116"/>
    </location>
    <ligand>
        <name>ATP</name>
        <dbReference type="ChEBI" id="CHEBI:30616"/>
    </ligand>
</feature>
<evidence type="ECO:0000259" key="9">
    <source>
        <dbReference type="PROSITE" id="PS51285"/>
    </source>
</evidence>
<keyword evidence="1 7" id="KW-0723">Serine/threonine-protein kinase</keyword>
<feature type="domain" description="AGC-kinase C-terminal" evidence="9">
    <location>
        <begin position="342"/>
        <end position="397"/>
    </location>
</feature>
<evidence type="ECO:0000256" key="6">
    <source>
        <dbReference type="PROSITE-ProRule" id="PRU10141"/>
    </source>
</evidence>
<evidence type="ECO:0000313" key="10">
    <source>
        <dbReference type="EMBL" id="CTQ40645.1"/>
    </source>
</evidence>
<keyword evidence="3 6" id="KW-0547">Nucleotide-binding</keyword>
<dbReference type="EMBL" id="LN871598">
    <property type="protein sequence ID" value="CTQ40645.1"/>
    <property type="molecule type" value="Genomic_DNA"/>
</dbReference>
<dbReference type="InterPro" id="IPR017441">
    <property type="entry name" value="Protein_kinase_ATP_BS"/>
</dbReference>
<dbReference type="PROSITE" id="PS00108">
    <property type="entry name" value="PROTEIN_KINASE_ST"/>
    <property type="match status" value="1"/>
</dbReference>
<dbReference type="PANTHER" id="PTHR24353:SF37">
    <property type="entry name" value="CAMP-DEPENDENT PROTEIN KINASE CATALYTIC SUBUNIT PRKX"/>
    <property type="match status" value="1"/>
</dbReference>
<dbReference type="InterPro" id="IPR008271">
    <property type="entry name" value="Ser/Thr_kinase_AS"/>
</dbReference>
<organism evidence="10 11">
    <name type="scientific">Babesia microti (strain RI)</name>
    <dbReference type="NCBI Taxonomy" id="1133968"/>
    <lineage>
        <taxon>Eukaryota</taxon>
        <taxon>Sar</taxon>
        <taxon>Alveolata</taxon>
        <taxon>Apicomplexa</taxon>
        <taxon>Aconoidasida</taxon>
        <taxon>Piroplasmida</taxon>
        <taxon>Babesiidae</taxon>
        <taxon>Babesia</taxon>
    </lineage>
</organism>
<evidence type="ECO:0000256" key="2">
    <source>
        <dbReference type="ARBA" id="ARBA00022679"/>
    </source>
</evidence>
<dbReference type="Gene3D" id="3.30.200.20">
    <property type="entry name" value="Phosphorylase Kinase, domain 1"/>
    <property type="match status" value="1"/>
</dbReference>
<dbReference type="SMART" id="SM00220">
    <property type="entry name" value="S_TKc"/>
    <property type="match status" value="1"/>
</dbReference>
<dbReference type="RefSeq" id="XP_012648656.1">
    <property type="nucleotide sequence ID" value="XM_012793202.1"/>
</dbReference>
<dbReference type="PROSITE" id="PS51285">
    <property type="entry name" value="AGC_KINASE_CTER"/>
    <property type="match status" value="1"/>
</dbReference>
<reference evidence="10 11" key="1">
    <citation type="journal article" date="2012" name="Nucleic Acids Res.">
        <title>Sequencing of the smallest Apicomplexan genome from the human pathogen Babesia microti.</title>
        <authorList>
            <person name="Cornillot E."/>
            <person name="Hadj-Kaddour K."/>
            <person name="Dassouli A."/>
            <person name="Noel B."/>
            <person name="Ranwez V."/>
            <person name="Vacherie B."/>
            <person name="Augagneur Y."/>
            <person name="Bres V."/>
            <person name="Duclos A."/>
            <person name="Randazzo S."/>
            <person name="Carcy B."/>
            <person name="Debierre-Grockiego F."/>
            <person name="Delbecq S."/>
            <person name="Moubri-Menage K."/>
            <person name="Shams-Eldin H."/>
            <person name="Usmani-Brown S."/>
            <person name="Bringaud F."/>
            <person name="Wincker P."/>
            <person name="Vivares C.P."/>
            <person name="Schwarz R.T."/>
            <person name="Schetters T.P."/>
            <person name="Krause P.J."/>
            <person name="Gorenflot A."/>
            <person name="Berry V."/>
            <person name="Barbe V."/>
            <person name="Ben Mamoun C."/>
        </authorList>
    </citation>
    <scope>NUCLEOTIDE SEQUENCE [LARGE SCALE GENOMIC DNA]</scope>
    <source>
        <strain evidence="10 11">RI</strain>
    </source>
</reference>
<proteinExistence type="inferred from homology"/>
<evidence type="ECO:0000256" key="1">
    <source>
        <dbReference type="ARBA" id="ARBA00022527"/>
    </source>
</evidence>
<evidence type="ECO:0000256" key="4">
    <source>
        <dbReference type="ARBA" id="ARBA00022777"/>
    </source>
</evidence>
<dbReference type="FunFam" id="3.30.200.20:FF:000042">
    <property type="entry name" value="Aurora kinase A"/>
    <property type="match status" value="1"/>
</dbReference>
<dbReference type="PROSITE" id="PS50011">
    <property type="entry name" value="PROTEIN_KINASE_DOM"/>
    <property type="match status" value="1"/>
</dbReference>
<keyword evidence="11" id="KW-1185">Reference proteome</keyword>
<dbReference type="PROSITE" id="PS00107">
    <property type="entry name" value="PROTEIN_KINASE_ATP"/>
    <property type="match status" value="1"/>
</dbReference>
<dbReference type="InterPro" id="IPR011009">
    <property type="entry name" value="Kinase-like_dom_sf"/>
</dbReference>
<sequence>MAQGCYNLSIPHDMMSGTNNCMDSTAGCTDRCAAGCASSGGFLRSIFQKFQARSCLAMFSPFTTFKTHDGSNMQFFGRLSINNFELGPTIGKGSYATVCVARLSNEKKKSSPIALKILHKSKMIKEHQMDHVKNERDILASTSHPFVVQYITSFQDSVNLYIVMEYISGGEMFSYLRKFGTLGVRTTKFYIAEVTLAMDYLHNKCIIYRDLKPENILVDKFGHVKLADFGFAKRIYGQTYTLCGTSEYLAPEVFLRAGHSFETDWWSMGIMLYEFLVGTPPFTSKSSLDTYNLALANNIKFTPSVPIQAKSLIRGLLKVDPRYRFGGKRLTSKYIYNHAFFRGIDWERLVQKRINPPIVPKIRSEFDTANFDKYPETWLSHKAAISRREQSRYFRDF</sequence>
<dbReference type="OrthoDB" id="63267at2759"/>
<reference evidence="10 11" key="3">
    <citation type="journal article" date="2016" name="Sci. Rep.">
        <title>Genome-wide diversity and gene expression profiling of Babesia microti isolates identify polymorphic genes that mediate host-pathogen interactions.</title>
        <authorList>
            <person name="Silva J.C."/>
            <person name="Cornillot E."/>
            <person name="McCracken C."/>
            <person name="Usmani-Brown S."/>
            <person name="Dwivedi A."/>
            <person name="Ifeonu O.O."/>
            <person name="Crabtree J."/>
            <person name="Gotia H.T."/>
            <person name="Virji A.Z."/>
            <person name="Reynes C."/>
            <person name="Colinge J."/>
            <person name="Kumar V."/>
            <person name="Lawres L."/>
            <person name="Pazzi J.E."/>
            <person name="Pablo J.V."/>
            <person name="Hung C."/>
            <person name="Brancato J."/>
            <person name="Kumari P."/>
            <person name="Orvis J."/>
            <person name="Tretina K."/>
            <person name="Chibucos M."/>
            <person name="Ott S."/>
            <person name="Sadzewicz L."/>
            <person name="Sengamalay N."/>
            <person name="Shetty A.C."/>
            <person name="Su Q."/>
            <person name="Tallon L."/>
            <person name="Fraser C.M."/>
            <person name="Frutos R."/>
            <person name="Molina D.M."/>
            <person name="Krause P.J."/>
            <person name="Ben Mamoun C."/>
        </authorList>
    </citation>
    <scope>NUCLEOTIDE SEQUENCE [LARGE SCALE GENOMIC DNA]</scope>
    <source>
        <strain evidence="10 11">RI</strain>
    </source>
</reference>
<protein>
    <submittedName>
        <fullName evidence="10">Protein kinase A</fullName>
        <ecNumber evidence="10">2.7.11.1</ecNumber>
    </submittedName>
</protein>
<dbReference type="PANTHER" id="PTHR24353">
    <property type="entry name" value="CYCLIC NUCLEOTIDE-DEPENDENT PROTEIN KINASE"/>
    <property type="match status" value="1"/>
</dbReference>
<evidence type="ECO:0000259" key="8">
    <source>
        <dbReference type="PROSITE" id="PS50011"/>
    </source>
</evidence>
<dbReference type="AlphaFoldDB" id="A0A0K3AQC0"/>
<keyword evidence="2 10" id="KW-0808">Transferase</keyword>
<evidence type="ECO:0000313" key="11">
    <source>
        <dbReference type="Proteomes" id="UP000002899"/>
    </source>
</evidence>
<dbReference type="GeneID" id="24424680"/>
<name>A0A0K3AQC0_BABMR</name>
<gene>
    <name evidence="10" type="ORF">BMR1_03g00225</name>
</gene>
<dbReference type="InterPro" id="IPR000961">
    <property type="entry name" value="AGC-kinase_C"/>
</dbReference>
<keyword evidence="4 10" id="KW-0418">Kinase</keyword>
<evidence type="ECO:0000256" key="5">
    <source>
        <dbReference type="ARBA" id="ARBA00022840"/>
    </source>
</evidence>
<accession>A0A0K3AQC0</accession>
<comment type="similarity">
    <text evidence="7">Belongs to the protein kinase superfamily.</text>
</comment>
<dbReference type="EC" id="2.7.11.1" evidence="10"/>
<dbReference type="GO" id="GO:0004691">
    <property type="term" value="F:cAMP-dependent protein kinase activity"/>
    <property type="evidence" value="ECO:0007669"/>
    <property type="project" value="TreeGrafter"/>
</dbReference>
<dbReference type="GO" id="GO:0005952">
    <property type="term" value="C:cAMP-dependent protein kinase complex"/>
    <property type="evidence" value="ECO:0007669"/>
    <property type="project" value="TreeGrafter"/>
</dbReference>
<dbReference type="SMR" id="A0A0K3AQC0"/>
<evidence type="ECO:0000256" key="3">
    <source>
        <dbReference type="ARBA" id="ARBA00022741"/>
    </source>
</evidence>
<dbReference type="Gene3D" id="1.10.510.10">
    <property type="entry name" value="Transferase(Phosphotransferase) domain 1"/>
    <property type="match status" value="1"/>
</dbReference>
<dbReference type="Pfam" id="PF00069">
    <property type="entry name" value="Pkinase"/>
    <property type="match status" value="1"/>
</dbReference>
<dbReference type="SMART" id="SM00133">
    <property type="entry name" value="S_TK_X"/>
    <property type="match status" value="1"/>
</dbReference>
<dbReference type="Proteomes" id="UP000002899">
    <property type="component" value="Chromosome III"/>
</dbReference>
<dbReference type="VEuPathDB" id="PiroplasmaDB:BMR1_03g00225"/>
<keyword evidence="5 6" id="KW-0067">ATP-binding</keyword>
<evidence type="ECO:0000256" key="7">
    <source>
        <dbReference type="RuleBase" id="RU000304"/>
    </source>
</evidence>
<dbReference type="SUPFAM" id="SSF56112">
    <property type="entry name" value="Protein kinase-like (PK-like)"/>
    <property type="match status" value="1"/>
</dbReference>
<dbReference type="GO" id="GO:0005524">
    <property type="term" value="F:ATP binding"/>
    <property type="evidence" value="ECO:0007669"/>
    <property type="project" value="UniProtKB-UniRule"/>
</dbReference>
<dbReference type="FunFam" id="1.10.510.10:FF:000008">
    <property type="entry name" value="Non-specific serine/threonine protein kinase"/>
    <property type="match status" value="1"/>
</dbReference>
<dbReference type="KEGG" id="bmic:BMR1_03g00225"/>
<reference evidence="10 11" key="2">
    <citation type="journal article" date="2013" name="PLoS ONE">
        <title>Whole genome mapping and re-organization of the nuclear and mitochondrial genomes of Babesia microti isolates.</title>
        <authorList>
            <person name="Cornillot E."/>
            <person name="Dassouli A."/>
            <person name="Garg A."/>
            <person name="Pachikara N."/>
            <person name="Randazzo S."/>
            <person name="Depoix D."/>
            <person name="Carcy B."/>
            <person name="Delbecq S."/>
            <person name="Frutos R."/>
            <person name="Silva J.C."/>
            <person name="Sutton R."/>
            <person name="Krause P.J."/>
            <person name="Mamoun C.B."/>
        </authorList>
    </citation>
    <scope>NUCLEOTIDE SEQUENCE [LARGE SCALE GENOMIC DNA]</scope>
    <source>
        <strain evidence="10 11">RI</strain>
    </source>
</reference>
<dbReference type="InterPro" id="IPR000719">
    <property type="entry name" value="Prot_kinase_dom"/>
</dbReference>